<dbReference type="Gene3D" id="3.55.50.30">
    <property type="match status" value="1"/>
</dbReference>
<evidence type="ECO:0000313" key="5">
    <source>
        <dbReference type="Proteomes" id="UP001264980"/>
    </source>
</evidence>
<dbReference type="Pfam" id="PF16344">
    <property type="entry name" value="FecR_C"/>
    <property type="match status" value="1"/>
</dbReference>
<dbReference type="Proteomes" id="UP001264980">
    <property type="component" value="Unassembled WGS sequence"/>
</dbReference>
<dbReference type="Gene3D" id="2.60.120.1440">
    <property type="match status" value="1"/>
</dbReference>
<dbReference type="RefSeq" id="WP_309990341.1">
    <property type="nucleotide sequence ID" value="NZ_JAVDTI010000007.1"/>
</dbReference>
<dbReference type="InterPro" id="IPR012373">
    <property type="entry name" value="Ferrdict_sens_TM"/>
</dbReference>
<gene>
    <name evidence="4" type="ORF">J2W84_005536</name>
</gene>
<sequence>MKKQLRKFLHLLRKYRAEQTTPEQTRMMDIWYDSIDYDQRHSALDTDPNMEKEIWERIEQGRFQEPQPKTRRLWWSSVFMRRAAGAAILVLVGAFLMYKYRGGNRPAISGVATEATAHLNMVTNEKDSALTVHLSDGSKCRLAAGSSLFYPTSFEARSRVVYLKGEGYFEVEKDAGRPFLVYSDHIVTRVVGTSFTVKKLKGTSNIEVAVYSGKVMVQKMTKKAGVSDEKPVLLTPNKKVTYLSGNDALVRGLMDKPVLLNDYHNADLSEAFTFKEVPVSAILAVFEKAYGVRFSVSSELIKNCIVTADMSQDPSLVSNLEILCAAINANFEVRDEDVMISGEGCR</sequence>
<reference evidence="4 5" key="1">
    <citation type="submission" date="2023-07" db="EMBL/GenBank/DDBJ databases">
        <title>Sorghum-associated microbial communities from plants grown in Nebraska, USA.</title>
        <authorList>
            <person name="Schachtman D."/>
        </authorList>
    </citation>
    <scope>NUCLEOTIDE SEQUENCE [LARGE SCALE GENOMIC DNA]</scope>
    <source>
        <strain evidence="4 5">BE57</strain>
    </source>
</reference>
<dbReference type="PANTHER" id="PTHR30273:SF2">
    <property type="entry name" value="PROTEIN FECR"/>
    <property type="match status" value="1"/>
</dbReference>
<dbReference type="InterPro" id="IPR032508">
    <property type="entry name" value="FecR_C"/>
</dbReference>
<keyword evidence="1" id="KW-0812">Transmembrane</keyword>
<comment type="caution">
    <text evidence="4">The sequence shown here is derived from an EMBL/GenBank/DDBJ whole genome shotgun (WGS) entry which is preliminary data.</text>
</comment>
<feature type="domain" description="Protein FecR C-terminal" evidence="3">
    <location>
        <begin position="272"/>
        <end position="340"/>
    </location>
</feature>
<dbReference type="Pfam" id="PF04773">
    <property type="entry name" value="FecR"/>
    <property type="match status" value="1"/>
</dbReference>
<proteinExistence type="predicted"/>
<accession>A0ABU1R5J1</accession>
<evidence type="ECO:0000259" key="3">
    <source>
        <dbReference type="Pfam" id="PF16344"/>
    </source>
</evidence>
<evidence type="ECO:0000313" key="4">
    <source>
        <dbReference type="EMBL" id="MDR6808472.1"/>
    </source>
</evidence>
<dbReference type="EMBL" id="JAVDTI010000007">
    <property type="protein sequence ID" value="MDR6808472.1"/>
    <property type="molecule type" value="Genomic_DNA"/>
</dbReference>
<dbReference type="PANTHER" id="PTHR30273">
    <property type="entry name" value="PERIPLASMIC SIGNAL SENSOR AND SIGMA FACTOR ACTIVATOR FECR-RELATED"/>
    <property type="match status" value="1"/>
</dbReference>
<keyword evidence="1" id="KW-0472">Membrane</keyword>
<feature type="transmembrane region" description="Helical" evidence="1">
    <location>
        <begin position="79"/>
        <end position="98"/>
    </location>
</feature>
<evidence type="ECO:0000256" key="1">
    <source>
        <dbReference type="SAM" id="Phobius"/>
    </source>
</evidence>
<protein>
    <submittedName>
        <fullName evidence="4">Ferric-dicitrate binding protein FerR (Iron transport regulator)</fullName>
    </submittedName>
</protein>
<name>A0ABU1R5J1_9BACT</name>
<keyword evidence="5" id="KW-1185">Reference proteome</keyword>
<dbReference type="PIRSF" id="PIRSF018266">
    <property type="entry name" value="FecR"/>
    <property type="match status" value="1"/>
</dbReference>
<evidence type="ECO:0000259" key="2">
    <source>
        <dbReference type="Pfam" id="PF04773"/>
    </source>
</evidence>
<organism evidence="4 5">
    <name type="scientific">Dyadobacter fermentans</name>
    <dbReference type="NCBI Taxonomy" id="94254"/>
    <lineage>
        <taxon>Bacteria</taxon>
        <taxon>Pseudomonadati</taxon>
        <taxon>Bacteroidota</taxon>
        <taxon>Cytophagia</taxon>
        <taxon>Cytophagales</taxon>
        <taxon>Spirosomataceae</taxon>
        <taxon>Dyadobacter</taxon>
    </lineage>
</organism>
<dbReference type="InterPro" id="IPR006860">
    <property type="entry name" value="FecR"/>
</dbReference>
<keyword evidence="1" id="KW-1133">Transmembrane helix</keyword>
<feature type="domain" description="FecR protein" evidence="2">
    <location>
        <begin position="125"/>
        <end position="215"/>
    </location>
</feature>